<keyword evidence="4" id="KW-0690">Ribosome biogenesis</keyword>
<accession>A0A0A7GFI5</accession>
<dbReference type="SUPFAM" id="SSF111304">
    <property type="entry name" value="Recombination protein RecR"/>
    <property type="match status" value="1"/>
</dbReference>
<dbReference type="InterPro" id="IPR033411">
    <property type="entry name" value="Ribonuclease_PIN"/>
</dbReference>
<dbReference type="Gene3D" id="3.40.50.1010">
    <property type="entry name" value="5'-nuclease"/>
    <property type="match status" value="1"/>
</dbReference>
<dbReference type="GO" id="GO:0005737">
    <property type="term" value="C:cytoplasm"/>
    <property type="evidence" value="ECO:0007669"/>
    <property type="project" value="UniProtKB-ARBA"/>
</dbReference>
<dbReference type="AlphaFoldDB" id="A0A0A7GFI5"/>
<evidence type="ECO:0000256" key="4">
    <source>
        <dbReference type="ARBA" id="ARBA00022517"/>
    </source>
</evidence>
<evidence type="ECO:0000256" key="2">
    <source>
        <dbReference type="ARBA" id="ARBA00005858"/>
    </source>
</evidence>
<dbReference type="Pfam" id="PF17146">
    <property type="entry name" value="PIN_6"/>
    <property type="match status" value="1"/>
</dbReference>
<keyword evidence="6" id="KW-0540">Nuclease</keyword>
<name>A0A0A7GFI5_GEOAI</name>
<dbReference type="eggNOG" id="arCOG00721">
    <property type="taxonomic scope" value="Archaea"/>
</dbReference>
<dbReference type="GO" id="GO:0030688">
    <property type="term" value="C:preribosome, small subunit precursor"/>
    <property type="evidence" value="ECO:0007669"/>
    <property type="project" value="TreeGrafter"/>
</dbReference>
<comment type="cofactor">
    <cofactor evidence="1">
        <name>Mn(2+)</name>
        <dbReference type="ChEBI" id="CHEBI:29035"/>
    </cofactor>
</comment>
<evidence type="ECO:0000256" key="8">
    <source>
        <dbReference type="ARBA" id="ARBA00022801"/>
    </source>
</evidence>
<evidence type="ECO:0000256" key="1">
    <source>
        <dbReference type="ARBA" id="ARBA00001936"/>
    </source>
</evidence>
<keyword evidence="5" id="KW-1277">Toxin-antitoxin system</keyword>
<protein>
    <recommendedName>
        <fullName evidence="3">Endoribonuclease Nob1</fullName>
    </recommendedName>
</protein>
<dbReference type="PANTHER" id="PTHR12814">
    <property type="entry name" value="RNA-BINDING PROTEIN NOB1"/>
    <property type="match status" value="1"/>
</dbReference>
<dbReference type="InterPro" id="IPR023627">
    <property type="entry name" value="Rcmb_RecR"/>
</dbReference>
<dbReference type="FunFam" id="3.40.50.1010:FF:000020">
    <property type="entry name" value="20S-pre-rRNA D-site endonuclease NOB1"/>
    <property type="match status" value="1"/>
</dbReference>
<evidence type="ECO:0000256" key="6">
    <source>
        <dbReference type="ARBA" id="ARBA00022722"/>
    </source>
</evidence>
<dbReference type="CDD" id="cd09876">
    <property type="entry name" value="PIN_Nob1-like"/>
    <property type="match status" value="1"/>
</dbReference>
<dbReference type="GO" id="GO:0004521">
    <property type="term" value="F:RNA endonuclease activity"/>
    <property type="evidence" value="ECO:0007669"/>
    <property type="project" value="TreeGrafter"/>
</dbReference>
<dbReference type="KEGG" id="gac:GACE_1767"/>
<dbReference type="GO" id="GO:0046872">
    <property type="term" value="F:metal ion binding"/>
    <property type="evidence" value="ECO:0007669"/>
    <property type="project" value="UniProtKB-KW"/>
</dbReference>
<evidence type="ECO:0000256" key="5">
    <source>
        <dbReference type="ARBA" id="ARBA00022649"/>
    </source>
</evidence>
<evidence type="ECO:0000259" key="10">
    <source>
        <dbReference type="Pfam" id="PF17146"/>
    </source>
</evidence>
<comment type="similarity">
    <text evidence="2">Belongs to the NOB1 family.</text>
</comment>
<dbReference type="PANTHER" id="PTHR12814:SF2">
    <property type="entry name" value="RNA-BINDING PROTEIN NOB1"/>
    <property type="match status" value="1"/>
</dbReference>
<sequence>MMHVLDTSAIILRKAIFDDMVTVPEVVNEIRDENSRLYFEIKNIRVEDAREEFISEVKKAAEKTGDIYKLSETDIRVLAKALEYNATVVSDDYAVQNVARKLGLNLERILQKGIEKEFKWIRVCKGCGRRTEKEVCEICGSETRLKKVVKK</sequence>
<dbReference type="InterPro" id="IPR029060">
    <property type="entry name" value="PIN-like_dom_sf"/>
</dbReference>
<gene>
    <name evidence="11" type="ORF">GACE_1767</name>
</gene>
<feature type="domain" description="Ribonuclease PIN" evidence="10">
    <location>
        <begin position="4"/>
        <end position="83"/>
    </location>
</feature>
<dbReference type="HOGENOM" id="CLU_109674_1_0_2"/>
<dbReference type="InterPro" id="IPR039907">
    <property type="entry name" value="NOB1"/>
</dbReference>
<comment type="function">
    <text evidence="9">Toxic component of a type II toxin-antitoxin (TA) system. Processes pre-16S-rRNA at its 3' end (the D-site) to yield the mature 3' end.</text>
</comment>
<dbReference type="Proteomes" id="UP000030624">
    <property type="component" value="Chromosome"/>
</dbReference>
<proteinExistence type="inferred from homology"/>
<dbReference type="STRING" id="565033.GACE_1767"/>
<reference evidence="11 12" key="1">
    <citation type="journal article" date="2015" name="Appl. Environ. Microbiol.">
        <title>The Geoglobus acetivorans genome: Fe(III) reduction, acetate utilization, autotrophic growth, and degradation of aromatic compounds in a hyperthermophilic archaeon.</title>
        <authorList>
            <person name="Mardanov A.V."/>
            <person name="Slododkina G.B."/>
            <person name="Slobodkin A.I."/>
            <person name="Beletsky A.V."/>
            <person name="Gavrilov S.N."/>
            <person name="Kublanov I.V."/>
            <person name="Bonch-Osmolovskaya E.A."/>
            <person name="Skryabin K.G."/>
            <person name="Ravin N.V."/>
        </authorList>
    </citation>
    <scope>NUCLEOTIDE SEQUENCE [LARGE SCALE GENOMIC DNA]</scope>
    <source>
        <strain evidence="11 12">SBH6</strain>
    </source>
</reference>
<evidence type="ECO:0000256" key="3">
    <source>
        <dbReference type="ARBA" id="ARBA00021078"/>
    </source>
</evidence>
<organism evidence="11 12">
    <name type="scientific">Geoglobus acetivorans</name>
    <dbReference type="NCBI Taxonomy" id="565033"/>
    <lineage>
        <taxon>Archaea</taxon>
        <taxon>Methanobacteriati</taxon>
        <taxon>Methanobacteriota</taxon>
        <taxon>Archaeoglobi</taxon>
        <taxon>Archaeoglobales</taxon>
        <taxon>Archaeoglobaceae</taxon>
        <taxon>Geoglobus</taxon>
    </lineage>
</organism>
<keyword evidence="7" id="KW-0479">Metal-binding</keyword>
<evidence type="ECO:0000256" key="7">
    <source>
        <dbReference type="ARBA" id="ARBA00022723"/>
    </source>
</evidence>
<dbReference type="GO" id="GO:0016787">
    <property type="term" value="F:hydrolase activity"/>
    <property type="evidence" value="ECO:0007669"/>
    <property type="project" value="UniProtKB-KW"/>
</dbReference>
<evidence type="ECO:0000256" key="9">
    <source>
        <dbReference type="ARBA" id="ARBA00045770"/>
    </source>
</evidence>
<dbReference type="GO" id="GO:0030490">
    <property type="term" value="P:maturation of SSU-rRNA"/>
    <property type="evidence" value="ECO:0007669"/>
    <property type="project" value="TreeGrafter"/>
</dbReference>
<dbReference type="EMBL" id="CP009552">
    <property type="protein sequence ID" value="AIY90795.1"/>
    <property type="molecule type" value="Genomic_DNA"/>
</dbReference>
<dbReference type="SUPFAM" id="SSF88723">
    <property type="entry name" value="PIN domain-like"/>
    <property type="match status" value="1"/>
</dbReference>
<evidence type="ECO:0000313" key="12">
    <source>
        <dbReference type="Proteomes" id="UP000030624"/>
    </source>
</evidence>
<keyword evidence="8" id="KW-0378">Hydrolase</keyword>
<evidence type="ECO:0000313" key="11">
    <source>
        <dbReference type="EMBL" id="AIY90795.1"/>
    </source>
</evidence>